<dbReference type="KEGG" id="puo:RZN69_14520"/>
<evidence type="ECO:0000256" key="3">
    <source>
        <dbReference type="ARBA" id="ARBA00022679"/>
    </source>
</evidence>
<evidence type="ECO:0000256" key="1">
    <source>
        <dbReference type="ARBA" id="ARBA00008798"/>
    </source>
</evidence>
<keyword evidence="4" id="KW-0548">Nucleotidyltransferase</keyword>
<feature type="domain" description="RNA polymerase sigma factor 54 DNA-binding" evidence="9">
    <location>
        <begin position="325"/>
        <end position="483"/>
    </location>
</feature>
<evidence type="ECO:0000313" key="12">
    <source>
        <dbReference type="Proteomes" id="UP001304300"/>
    </source>
</evidence>
<dbReference type="GO" id="GO:0000428">
    <property type="term" value="C:DNA-directed RNA polymerase complex"/>
    <property type="evidence" value="ECO:0007669"/>
    <property type="project" value="UniProtKB-KW"/>
</dbReference>
<evidence type="ECO:0000259" key="9">
    <source>
        <dbReference type="Pfam" id="PF04552"/>
    </source>
</evidence>
<keyword evidence="12" id="KW-1185">Reference proteome</keyword>
<evidence type="ECO:0000256" key="4">
    <source>
        <dbReference type="ARBA" id="ARBA00022695"/>
    </source>
</evidence>
<dbReference type="GO" id="GO:0001216">
    <property type="term" value="F:DNA-binding transcription activator activity"/>
    <property type="evidence" value="ECO:0007669"/>
    <property type="project" value="InterPro"/>
</dbReference>
<keyword evidence="5" id="KW-0805">Transcription regulation</keyword>
<dbReference type="RefSeq" id="WP_317831861.1">
    <property type="nucleotide sequence ID" value="NZ_CP136920.1"/>
</dbReference>
<sequence>MASQGLQQVQKQAQTLVLAPQLRQSLKILQAPSLELRNTILEELQANPTLEELSVDGISIEHETQEASESEGSGEVENDVEMDLSDADYSILNKLNEDYREYFAQENSGKTYTSEDAEKRQHFFDSLVSETSLQEHLLHQADLIEMSKMEREAIDYLVGSLDDRGFLTSSLSDLSLLADLPLKIVQHASEILKGFDPAGIGTMDLKDCLLTQLKLQGRSGCLAARIIRDQFDLLLRRRIPEIARKTTSTVPDVQAALEEIASLDPAPGRKFSEDSNRVIVPDVRVEKDGDDWIIILNNDYIPRLRISNTYKDIIAKGVINSKDKEYIREKIRSGKFLINSIEQRQQTIERITEEILKYQRDFFEEGVSRLKPLTMNQIAQEVGVHETTVSRAIANKYIETPHGVFEFKYFFTPGYTSSDGQSVSNKSIKDRIATIIEGENTAKPFSDQDVVKILAEEDVKIARRTVAKYREELGILPTNLRRRYD</sequence>
<comment type="similarity">
    <text evidence="1">Belongs to the sigma-54 factor family.</text>
</comment>
<dbReference type="Gene3D" id="1.10.10.1330">
    <property type="entry name" value="RNA polymerase sigma-54 factor, core-binding domain"/>
    <property type="match status" value="1"/>
</dbReference>
<dbReference type="PRINTS" id="PR00045">
    <property type="entry name" value="SIGMA54FCT"/>
</dbReference>
<dbReference type="PROSITE" id="PS00718">
    <property type="entry name" value="SIGMA54_2"/>
    <property type="match status" value="1"/>
</dbReference>
<gene>
    <name evidence="11" type="primary">rpoN</name>
    <name evidence="11" type="ORF">RZN69_14520</name>
</gene>
<organism evidence="11 12">
    <name type="scientific">Rubellicoccus peritrichatus</name>
    <dbReference type="NCBI Taxonomy" id="3080537"/>
    <lineage>
        <taxon>Bacteria</taxon>
        <taxon>Pseudomonadati</taxon>
        <taxon>Verrucomicrobiota</taxon>
        <taxon>Opitutia</taxon>
        <taxon>Puniceicoccales</taxon>
        <taxon>Cerasicoccaceae</taxon>
        <taxon>Rubellicoccus</taxon>
    </lineage>
</organism>
<dbReference type="Pfam" id="PF04552">
    <property type="entry name" value="Sigma54_DBD"/>
    <property type="match status" value="1"/>
</dbReference>
<evidence type="ECO:0000259" key="10">
    <source>
        <dbReference type="Pfam" id="PF04963"/>
    </source>
</evidence>
<reference evidence="11 12" key="1">
    <citation type="submission" date="2023-10" db="EMBL/GenBank/DDBJ databases">
        <title>Rubellicoccus peritrichatus gen. nov., sp. nov., isolated from an algae of coral reef tank.</title>
        <authorList>
            <person name="Luo J."/>
        </authorList>
    </citation>
    <scope>NUCLEOTIDE SEQUENCE [LARGE SCALE GENOMIC DNA]</scope>
    <source>
        <strain evidence="11 12">CR14</strain>
    </source>
</reference>
<feature type="domain" description="RNA polymerase sigma factor 54 core-binding" evidence="10">
    <location>
        <begin position="127"/>
        <end position="310"/>
    </location>
</feature>
<dbReference type="PIRSF" id="PIRSF000774">
    <property type="entry name" value="RpoN"/>
    <property type="match status" value="1"/>
</dbReference>
<dbReference type="PANTHER" id="PTHR32248">
    <property type="entry name" value="RNA POLYMERASE SIGMA-54 FACTOR"/>
    <property type="match status" value="1"/>
</dbReference>
<dbReference type="Pfam" id="PF00309">
    <property type="entry name" value="Sigma54_AID"/>
    <property type="match status" value="1"/>
</dbReference>
<dbReference type="Gene3D" id="1.10.10.60">
    <property type="entry name" value="Homeodomain-like"/>
    <property type="match status" value="1"/>
</dbReference>
<proteinExistence type="inferred from homology"/>
<dbReference type="Proteomes" id="UP001304300">
    <property type="component" value="Chromosome"/>
</dbReference>
<dbReference type="EMBL" id="CP136920">
    <property type="protein sequence ID" value="WOO39836.1"/>
    <property type="molecule type" value="Genomic_DNA"/>
</dbReference>
<dbReference type="InterPro" id="IPR007634">
    <property type="entry name" value="RNA_pol_sigma_54_DNA-bd"/>
</dbReference>
<dbReference type="PROSITE" id="PS50044">
    <property type="entry name" value="SIGMA54_3"/>
    <property type="match status" value="1"/>
</dbReference>
<keyword evidence="7" id="KW-0238">DNA-binding</keyword>
<keyword evidence="6" id="KW-0731">Sigma factor</keyword>
<dbReference type="InterPro" id="IPR007046">
    <property type="entry name" value="RNA_pol_sigma_54_core-bd"/>
</dbReference>
<evidence type="ECO:0000256" key="8">
    <source>
        <dbReference type="ARBA" id="ARBA00023163"/>
    </source>
</evidence>
<evidence type="ECO:0000256" key="2">
    <source>
        <dbReference type="ARBA" id="ARBA00022478"/>
    </source>
</evidence>
<evidence type="ECO:0000256" key="5">
    <source>
        <dbReference type="ARBA" id="ARBA00023015"/>
    </source>
</evidence>
<dbReference type="PANTHER" id="PTHR32248:SF4">
    <property type="entry name" value="RNA POLYMERASE SIGMA-54 FACTOR"/>
    <property type="match status" value="1"/>
</dbReference>
<dbReference type="InterPro" id="IPR038709">
    <property type="entry name" value="RpoN_core-bd_sf"/>
</dbReference>
<dbReference type="GO" id="GO:0016779">
    <property type="term" value="F:nucleotidyltransferase activity"/>
    <property type="evidence" value="ECO:0007669"/>
    <property type="project" value="UniProtKB-KW"/>
</dbReference>
<dbReference type="GO" id="GO:0003677">
    <property type="term" value="F:DNA binding"/>
    <property type="evidence" value="ECO:0007669"/>
    <property type="project" value="UniProtKB-KW"/>
</dbReference>
<dbReference type="GO" id="GO:0016987">
    <property type="term" value="F:sigma factor activity"/>
    <property type="evidence" value="ECO:0007669"/>
    <property type="project" value="UniProtKB-KW"/>
</dbReference>
<name>A0AAQ3L699_9BACT</name>
<dbReference type="InterPro" id="IPR000394">
    <property type="entry name" value="RNA_pol_sigma_54"/>
</dbReference>
<evidence type="ECO:0000313" key="11">
    <source>
        <dbReference type="EMBL" id="WOO39836.1"/>
    </source>
</evidence>
<keyword evidence="8" id="KW-0804">Transcription</keyword>
<protein>
    <submittedName>
        <fullName evidence="11">RNA polymerase factor sigma-54</fullName>
    </submittedName>
</protein>
<dbReference type="GO" id="GO:0006352">
    <property type="term" value="P:DNA-templated transcription initiation"/>
    <property type="evidence" value="ECO:0007669"/>
    <property type="project" value="InterPro"/>
</dbReference>
<dbReference type="Pfam" id="PF04963">
    <property type="entry name" value="Sigma54_CBD"/>
    <property type="match status" value="1"/>
</dbReference>
<evidence type="ECO:0000256" key="6">
    <source>
        <dbReference type="ARBA" id="ARBA00023082"/>
    </source>
</evidence>
<keyword evidence="2" id="KW-0240">DNA-directed RNA polymerase</keyword>
<evidence type="ECO:0000256" key="7">
    <source>
        <dbReference type="ARBA" id="ARBA00023125"/>
    </source>
</evidence>
<keyword evidence="3" id="KW-0808">Transferase</keyword>
<dbReference type="AlphaFoldDB" id="A0AAQ3L699"/>
<accession>A0AAQ3L699</accession>
<dbReference type="NCBIfam" id="TIGR02395">
    <property type="entry name" value="rpoN_sigma"/>
    <property type="match status" value="1"/>
</dbReference>